<reference evidence="1 2" key="1">
    <citation type="submission" date="2018-11" db="EMBL/GenBank/DDBJ databases">
        <authorList>
            <consortium name="Pathogen Informatics"/>
        </authorList>
    </citation>
    <scope>NUCLEOTIDE SEQUENCE [LARGE SCALE GENOMIC DNA]</scope>
</reference>
<sequence length="54" mass="5833">MVGNLSAETSESLQDLVKVCEQHVRSEESKRVEQAGGYNFDAAAAVPASFNFTN</sequence>
<organism evidence="1 2">
    <name type="scientific">Cylicostephanus goldi</name>
    <name type="common">Nematode worm</name>
    <dbReference type="NCBI Taxonomy" id="71465"/>
    <lineage>
        <taxon>Eukaryota</taxon>
        <taxon>Metazoa</taxon>
        <taxon>Ecdysozoa</taxon>
        <taxon>Nematoda</taxon>
        <taxon>Chromadorea</taxon>
        <taxon>Rhabditida</taxon>
        <taxon>Rhabditina</taxon>
        <taxon>Rhabditomorpha</taxon>
        <taxon>Strongyloidea</taxon>
        <taxon>Strongylidae</taxon>
        <taxon>Cylicostephanus</taxon>
    </lineage>
</organism>
<protein>
    <submittedName>
        <fullName evidence="1">Uncharacterized protein</fullName>
    </submittedName>
</protein>
<evidence type="ECO:0000313" key="2">
    <source>
        <dbReference type="Proteomes" id="UP000271889"/>
    </source>
</evidence>
<accession>A0A3P6TGS8</accession>
<dbReference type="EMBL" id="UYRV01030091">
    <property type="protein sequence ID" value="VDK84367.1"/>
    <property type="molecule type" value="Genomic_DNA"/>
</dbReference>
<keyword evidence="2" id="KW-1185">Reference proteome</keyword>
<gene>
    <name evidence="1" type="ORF">CGOC_LOCUS8279</name>
</gene>
<dbReference type="AlphaFoldDB" id="A0A3P6TGS8"/>
<evidence type="ECO:0000313" key="1">
    <source>
        <dbReference type="EMBL" id="VDK84367.1"/>
    </source>
</evidence>
<dbReference type="Proteomes" id="UP000271889">
    <property type="component" value="Unassembled WGS sequence"/>
</dbReference>
<name>A0A3P6TGS8_CYLGO</name>
<proteinExistence type="predicted"/>
<dbReference type="OrthoDB" id="760868at2759"/>